<evidence type="ECO:0000256" key="7">
    <source>
        <dbReference type="ARBA" id="ARBA00022824"/>
    </source>
</evidence>
<dbReference type="EC" id="2.4.1.-" evidence="10"/>
<feature type="transmembrane region" description="Helical" evidence="10">
    <location>
        <begin position="127"/>
        <end position="151"/>
    </location>
</feature>
<dbReference type="FunCoup" id="A0A409YL35">
    <property type="interactions" value="540"/>
</dbReference>
<evidence type="ECO:0000256" key="2">
    <source>
        <dbReference type="ARBA" id="ARBA00004922"/>
    </source>
</evidence>
<feature type="transmembrane region" description="Helical" evidence="10">
    <location>
        <begin position="214"/>
        <end position="242"/>
    </location>
</feature>
<dbReference type="InterPro" id="IPR005599">
    <property type="entry name" value="GPI_mannosylTrfase"/>
</dbReference>
<dbReference type="PANTHER" id="PTHR22760:SF2">
    <property type="entry name" value="ALPHA-1,2-MANNOSYLTRANSFERASE ALG9"/>
    <property type="match status" value="1"/>
</dbReference>
<feature type="transmembrane region" description="Helical" evidence="10">
    <location>
        <begin position="163"/>
        <end position="194"/>
    </location>
</feature>
<evidence type="ECO:0000256" key="4">
    <source>
        <dbReference type="ARBA" id="ARBA00022676"/>
    </source>
</evidence>
<comment type="subcellular location">
    <subcellularLocation>
        <location evidence="1 10">Endoplasmic reticulum membrane</location>
        <topology evidence="1 10">Multi-pass membrane protein</topology>
    </subcellularLocation>
</comment>
<evidence type="ECO:0000313" key="11">
    <source>
        <dbReference type="EMBL" id="PPR03789.1"/>
    </source>
</evidence>
<dbReference type="Proteomes" id="UP000284842">
    <property type="component" value="Unassembled WGS sequence"/>
</dbReference>
<keyword evidence="7 10" id="KW-0256">Endoplasmic reticulum</keyword>
<dbReference type="GO" id="GO:0005789">
    <property type="term" value="C:endoplasmic reticulum membrane"/>
    <property type="evidence" value="ECO:0007669"/>
    <property type="project" value="UniProtKB-SubCell"/>
</dbReference>
<evidence type="ECO:0000256" key="1">
    <source>
        <dbReference type="ARBA" id="ARBA00004477"/>
    </source>
</evidence>
<evidence type="ECO:0000256" key="3">
    <source>
        <dbReference type="ARBA" id="ARBA00007063"/>
    </source>
</evidence>
<dbReference type="Pfam" id="PF03901">
    <property type="entry name" value="Glyco_transf_22"/>
    <property type="match status" value="1"/>
</dbReference>
<feature type="transmembrane region" description="Helical" evidence="10">
    <location>
        <begin position="368"/>
        <end position="386"/>
    </location>
</feature>
<keyword evidence="5" id="KW-0808">Transferase</keyword>
<keyword evidence="4 10" id="KW-0328">Glycosyltransferase</keyword>
<evidence type="ECO:0000313" key="12">
    <source>
        <dbReference type="Proteomes" id="UP000284842"/>
    </source>
</evidence>
<dbReference type="PANTHER" id="PTHR22760">
    <property type="entry name" value="GLYCOSYLTRANSFERASE"/>
    <property type="match status" value="1"/>
</dbReference>
<gene>
    <name evidence="11" type="ORF">CVT24_007469</name>
</gene>
<evidence type="ECO:0000256" key="10">
    <source>
        <dbReference type="RuleBase" id="RU363075"/>
    </source>
</evidence>
<keyword evidence="9 10" id="KW-0472">Membrane</keyword>
<dbReference type="STRING" id="181874.A0A409YL35"/>
<protein>
    <recommendedName>
        <fullName evidence="10">Mannosyltransferase</fullName>
        <ecNumber evidence="10">2.4.1.-</ecNumber>
    </recommendedName>
</protein>
<reference evidence="11 12" key="1">
    <citation type="journal article" date="2018" name="Evol. Lett.">
        <title>Horizontal gene cluster transfer increased hallucinogenic mushroom diversity.</title>
        <authorList>
            <person name="Reynolds H.T."/>
            <person name="Vijayakumar V."/>
            <person name="Gluck-Thaler E."/>
            <person name="Korotkin H.B."/>
            <person name="Matheny P.B."/>
            <person name="Slot J.C."/>
        </authorList>
    </citation>
    <scope>NUCLEOTIDE SEQUENCE [LARGE SCALE GENOMIC DNA]</scope>
    <source>
        <strain evidence="11 12">2629</strain>
    </source>
</reference>
<evidence type="ECO:0000256" key="6">
    <source>
        <dbReference type="ARBA" id="ARBA00022692"/>
    </source>
</evidence>
<dbReference type="EMBL" id="NHTK01001019">
    <property type="protein sequence ID" value="PPR03789.1"/>
    <property type="molecule type" value="Genomic_DNA"/>
</dbReference>
<comment type="caution">
    <text evidence="11">The sequence shown here is derived from an EMBL/GenBank/DDBJ whole genome shotgun (WGS) entry which is preliminary data.</text>
</comment>
<comment type="pathway">
    <text evidence="2">Protein modification; protein glycosylation.</text>
</comment>
<feature type="transmembrane region" description="Helical" evidence="10">
    <location>
        <begin position="433"/>
        <end position="461"/>
    </location>
</feature>
<evidence type="ECO:0000256" key="5">
    <source>
        <dbReference type="ARBA" id="ARBA00022679"/>
    </source>
</evidence>
<dbReference type="GO" id="GO:0000026">
    <property type="term" value="F:alpha-1,2-mannosyltransferase activity"/>
    <property type="evidence" value="ECO:0007669"/>
    <property type="project" value="TreeGrafter"/>
</dbReference>
<accession>A0A409YL35</accession>
<keyword evidence="8 10" id="KW-1133">Transmembrane helix</keyword>
<keyword evidence="6 10" id="KW-0812">Transmembrane</keyword>
<dbReference type="UniPathway" id="UPA00378"/>
<sequence>MSSLVQHLRFRGPTNQPKAPPKPVQQRHTGILQDQLRRAQRKPWTPSFSLAVRILFLVRVTGAMYANISDCDEVFNFWEPLHFLDQGSGFQTWELSPKYALRSWAYLLLHILPPRIGRVFLPGDKRAAFFALRIFFATVSVLVEATMYRTILTKINERVARYFFFLMLFSAGMWNATTAFLPSTFAMHTFALAFSYTLAPASLANNKRTLASTLLFAAGAIVGWPFALALAIPFVIEELFVYSADVVTPQSRSSWMQKRFTRLIGSGVLASLLFIPVIGIDSLAYGKFTIVPWNIIKYNIFGGSDRGPNLYGTEPWNFYLLNLVLNFNCVLPLSLLSLPALVVTYYIDRKRLGFVSPTSNQSSPFTILALRLAPLYLWLGILSLQPHKEERFMFPAYPLLCFNAAVSIYLVRGWMEVAFIKLTKSPYRASQTYLFRNFTFSVVVAASVISVARISALYMYYHAPLDVAFDFKMKELPRLLNDTGLLPIYPPGTNEEDTPRIDLTPVREFELNVCLGKEWYRFPGNYLIPNGINVEFIKSEFDGMLPRHFDQKLPEKTNEADFWSRLSSRWWLRPQTTIVPDDLNDLNKEDERRYIPVDQCDYLIDLDFPRHPITSPLEPRYAVMDETWERIYCHSFLDARHSSLLTRIFWLPGETWQKLNEFGDYCLLRHRHNVIAKEVDVAQRFGHVHRSRY</sequence>
<comment type="similarity">
    <text evidence="3 10">Belongs to the glycosyltransferase 22 family.</text>
</comment>
<dbReference type="InParanoid" id="A0A409YL35"/>
<keyword evidence="12" id="KW-1185">Reference proteome</keyword>
<organism evidence="11 12">
    <name type="scientific">Panaeolus cyanescens</name>
    <dbReference type="NCBI Taxonomy" id="181874"/>
    <lineage>
        <taxon>Eukaryota</taxon>
        <taxon>Fungi</taxon>
        <taxon>Dikarya</taxon>
        <taxon>Basidiomycota</taxon>
        <taxon>Agaricomycotina</taxon>
        <taxon>Agaricomycetes</taxon>
        <taxon>Agaricomycetidae</taxon>
        <taxon>Agaricales</taxon>
        <taxon>Agaricineae</taxon>
        <taxon>Galeropsidaceae</taxon>
        <taxon>Panaeolus</taxon>
    </lineage>
</organism>
<proteinExistence type="inferred from homology"/>
<evidence type="ECO:0000256" key="8">
    <source>
        <dbReference type="ARBA" id="ARBA00022989"/>
    </source>
</evidence>
<name>A0A409YL35_9AGAR</name>
<evidence type="ECO:0000256" key="9">
    <source>
        <dbReference type="ARBA" id="ARBA00023136"/>
    </source>
</evidence>
<feature type="transmembrane region" description="Helical" evidence="10">
    <location>
        <begin position="263"/>
        <end position="285"/>
    </location>
</feature>
<feature type="transmembrane region" description="Helical" evidence="10">
    <location>
        <begin position="392"/>
        <end position="412"/>
    </location>
</feature>
<dbReference type="AlphaFoldDB" id="A0A409YL35"/>
<dbReference type="GO" id="GO:0006487">
    <property type="term" value="P:protein N-linked glycosylation"/>
    <property type="evidence" value="ECO:0007669"/>
    <property type="project" value="TreeGrafter"/>
</dbReference>
<feature type="transmembrane region" description="Helical" evidence="10">
    <location>
        <begin position="318"/>
        <end position="347"/>
    </location>
</feature>
<dbReference type="OrthoDB" id="497541at2759"/>